<dbReference type="STRING" id="336988.NT96_01310"/>
<dbReference type="RefSeq" id="WP_007746618.1">
    <property type="nucleotide sequence ID" value="NZ_CM001398.1"/>
</dbReference>
<evidence type="ECO:0000256" key="15">
    <source>
        <dbReference type="HAMAP-Rule" id="MF_00283"/>
    </source>
</evidence>
<dbReference type="GO" id="GO:0004826">
    <property type="term" value="F:phenylalanine-tRNA ligase activity"/>
    <property type="evidence" value="ECO:0007669"/>
    <property type="project" value="UniProtKB-UniRule"/>
</dbReference>
<feature type="binding site" evidence="15">
    <location>
        <position position="472"/>
    </location>
    <ligand>
        <name>Mg(2+)</name>
        <dbReference type="ChEBI" id="CHEBI:18420"/>
        <note>shared with alpha subunit</note>
    </ligand>
</feature>
<keyword evidence="10 15" id="KW-0460">Magnesium</keyword>
<dbReference type="Pfam" id="PF03484">
    <property type="entry name" value="B5"/>
    <property type="match status" value="1"/>
</dbReference>
<dbReference type="InterPro" id="IPR012340">
    <property type="entry name" value="NA-bd_OB-fold"/>
</dbReference>
<dbReference type="HAMAP" id="MF_00283">
    <property type="entry name" value="Phe_tRNA_synth_beta1"/>
    <property type="match status" value="1"/>
</dbReference>
<dbReference type="PATRIC" id="fig|1045004.4.peg.1503"/>
<dbReference type="InterPro" id="IPR033714">
    <property type="entry name" value="tRNA_bind_bactPheRS"/>
</dbReference>
<evidence type="ECO:0000259" key="18">
    <source>
        <dbReference type="PROSITE" id="PS51447"/>
    </source>
</evidence>
<dbReference type="Gene3D" id="3.30.70.380">
    <property type="entry name" value="Ferrodoxin-fold anticodon-binding domain"/>
    <property type="match status" value="1"/>
</dbReference>
<dbReference type="SMART" id="SM00896">
    <property type="entry name" value="FDX-ACB"/>
    <property type="match status" value="1"/>
</dbReference>
<keyword evidence="13 15" id="KW-0030">Aminoacyl-tRNA synthetase</keyword>
<evidence type="ECO:0000256" key="12">
    <source>
        <dbReference type="ARBA" id="ARBA00022917"/>
    </source>
</evidence>
<dbReference type="SUPFAM" id="SSF56037">
    <property type="entry name" value="PheT/TilS domain"/>
    <property type="match status" value="1"/>
</dbReference>
<dbReference type="GO" id="GO:0000049">
    <property type="term" value="F:tRNA binding"/>
    <property type="evidence" value="ECO:0007669"/>
    <property type="project" value="UniProtKB-UniRule"/>
</dbReference>
<dbReference type="InterPro" id="IPR020825">
    <property type="entry name" value="Phe-tRNA_synthase-like_B3/B4"/>
</dbReference>
<dbReference type="EC" id="6.1.1.20" evidence="15"/>
<comment type="caution">
    <text evidence="20">The sequence shown here is derived from an EMBL/GenBank/DDBJ whole genome shotgun (WGS) entry which is preliminary data.</text>
</comment>
<dbReference type="HOGENOM" id="CLU_016891_0_0_9"/>
<evidence type="ECO:0000256" key="10">
    <source>
        <dbReference type="ARBA" id="ARBA00022842"/>
    </source>
</evidence>
<evidence type="ECO:0000256" key="2">
    <source>
        <dbReference type="ARBA" id="ARBA00008653"/>
    </source>
</evidence>
<evidence type="ECO:0000256" key="5">
    <source>
        <dbReference type="ARBA" id="ARBA00022555"/>
    </source>
</evidence>
<dbReference type="FunFam" id="3.30.70.380:FF:000001">
    <property type="entry name" value="Phenylalanine--tRNA ligase beta subunit"/>
    <property type="match status" value="1"/>
</dbReference>
<dbReference type="NCBIfam" id="TIGR00472">
    <property type="entry name" value="pheT_bact"/>
    <property type="match status" value="1"/>
</dbReference>
<dbReference type="GO" id="GO:0016740">
    <property type="term" value="F:transferase activity"/>
    <property type="evidence" value="ECO:0007669"/>
    <property type="project" value="UniProtKB-ARBA"/>
</dbReference>
<dbReference type="GO" id="GO:0005524">
    <property type="term" value="F:ATP binding"/>
    <property type="evidence" value="ECO:0007669"/>
    <property type="project" value="UniProtKB-UniRule"/>
</dbReference>
<evidence type="ECO:0000256" key="6">
    <source>
        <dbReference type="ARBA" id="ARBA00022598"/>
    </source>
</evidence>
<dbReference type="InterPro" id="IPR041616">
    <property type="entry name" value="PheRS_beta_core"/>
</dbReference>
<evidence type="ECO:0000256" key="11">
    <source>
        <dbReference type="ARBA" id="ARBA00022884"/>
    </source>
</evidence>
<feature type="binding site" evidence="15">
    <location>
        <position position="475"/>
    </location>
    <ligand>
        <name>Mg(2+)</name>
        <dbReference type="ChEBI" id="CHEBI:18420"/>
        <note>shared with alpha subunit</note>
    </ligand>
</feature>
<dbReference type="Proteomes" id="UP000004959">
    <property type="component" value="Chromosome"/>
</dbReference>
<name>G9WG32_9LACO</name>
<dbReference type="PROSITE" id="PS50886">
    <property type="entry name" value="TRBD"/>
    <property type="match status" value="1"/>
</dbReference>
<comment type="subunit">
    <text evidence="3 15">Tetramer of two alpha and two beta subunits.</text>
</comment>
<dbReference type="InterPro" id="IPR045060">
    <property type="entry name" value="Phe-tRNA-ligase_IIc_bsu"/>
</dbReference>
<evidence type="ECO:0000256" key="1">
    <source>
        <dbReference type="ARBA" id="ARBA00004496"/>
    </source>
</evidence>
<keyword evidence="11 16" id="KW-0694">RNA-binding</keyword>
<dbReference type="SUPFAM" id="SSF55681">
    <property type="entry name" value="Class II aaRS and biotin synthetases"/>
    <property type="match status" value="1"/>
</dbReference>
<dbReference type="SUPFAM" id="SSF54991">
    <property type="entry name" value="Anticodon-binding domain of PheRS"/>
    <property type="match status" value="1"/>
</dbReference>
<evidence type="ECO:0000259" key="19">
    <source>
        <dbReference type="PROSITE" id="PS51483"/>
    </source>
</evidence>
<dbReference type="InterPro" id="IPR009061">
    <property type="entry name" value="DNA-bd_dom_put_sf"/>
</dbReference>
<accession>G9WG32</accession>
<keyword evidence="7 15" id="KW-0479">Metal-binding</keyword>
<feature type="domain" description="TRNA-binding" evidence="17">
    <location>
        <begin position="44"/>
        <end position="160"/>
    </location>
</feature>
<comment type="catalytic activity">
    <reaction evidence="14 15">
        <text>tRNA(Phe) + L-phenylalanine + ATP = L-phenylalanyl-tRNA(Phe) + AMP + diphosphate + H(+)</text>
        <dbReference type="Rhea" id="RHEA:19413"/>
        <dbReference type="Rhea" id="RHEA-COMP:9668"/>
        <dbReference type="Rhea" id="RHEA-COMP:9699"/>
        <dbReference type="ChEBI" id="CHEBI:15378"/>
        <dbReference type="ChEBI" id="CHEBI:30616"/>
        <dbReference type="ChEBI" id="CHEBI:33019"/>
        <dbReference type="ChEBI" id="CHEBI:58095"/>
        <dbReference type="ChEBI" id="CHEBI:78442"/>
        <dbReference type="ChEBI" id="CHEBI:78531"/>
        <dbReference type="ChEBI" id="CHEBI:456215"/>
        <dbReference type="EC" id="6.1.1.20"/>
    </reaction>
</comment>
<feature type="domain" description="B5" evidence="19">
    <location>
        <begin position="413"/>
        <end position="488"/>
    </location>
</feature>
<keyword evidence="12 15" id="KW-0648">Protein biosynthesis</keyword>
<evidence type="ECO:0000259" key="17">
    <source>
        <dbReference type="PROSITE" id="PS50886"/>
    </source>
</evidence>
<dbReference type="Pfam" id="PF17759">
    <property type="entry name" value="tRNA_synthFbeta"/>
    <property type="match status" value="1"/>
</dbReference>
<dbReference type="SMART" id="SM00873">
    <property type="entry name" value="B3_4"/>
    <property type="match status" value="1"/>
</dbReference>
<dbReference type="PROSITE" id="PS51447">
    <property type="entry name" value="FDX_ACB"/>
    <property type="match status" value="1"/>
</dbReference>
<comment type="subcellular location">
    <subcellularLocation>
        <location evidence="1 15">Cytoplasm</location>
    </subcellularLocation>
</comment>
<gene>
    <name evidence="15" type="primary">pheT</name>
    <name evidence="20" type="ORF">OKIT_1532</name>
</gene>
<dbReference type="Pfam" id="PF03147">
    <property type="entry name" value="FDX-ACB"/>
    <property type="match status" value="1"/>
</dbReference>
<dbReference type="InterPro" id="IPR004532">
    <property type="entry name" value="Phe-tRNA-ligase_IIc_bsu_bact"/>
</dbReference>
<dbReference type="Gene3D" id="3.50.40.10">
    <property type="entry name" value="Phenylalanyl-trna Synthetase, Chain B, domain 3"/>
    <property type="match status" value="1"/>
</dbReference>
<dbReference type="EMBL" id="AFVZ01000001">
    <property type="protein sequence ID" value="EHN59610.1"/>
    <property type="molecule type" value="Genomic_DNA"/>
</dbReference>
<dbReference type="Gene3D" id="3.30.930.10">
    <property type="entry name" value="Bira Bifunctional Protein, Domain 2"/>
    <property type="match status" value="1"/>
</dbReference>
<dbReference type="GO" id="GO:0006432">
    <property type="term" value="P:phenylalanyl-tRNA aminoacylation"/>
    <property type="evidence" value="ECO:0007669"/>
    <property type="project" value="UniProtKB-UniRule"/>
</dbReference>
<dbReference type="InterPro" id="IPR005121">
    <property type="entry name" value="Fdx_antiC-bd"/>
</dbReference>
<dbReference type="InterPro" id="IPR036690">
    <property type="entry name" value="Fdx_antiC-bd_sf"/>
</dbReference>
<evidence type="ECO:0000256" key="4">
    <source>
        <dbReference type="ARBA" id="ARBA00022490"/>
    </source>
</evidence>
<dbReference type="InterPro" id="IPR005146">
    <property type="entry name" value="B3/B4_tRNA-bd"/>
</dbReference>
<keyword evidence="4 15" id="KW-0963">Cytoplasm</keyword>
<dbReference type="eggNOG" id="COG0073">
    <property type="taxonomic scope" value="Bacteria"/>
</dbReference>
<reference evidence="20 21" key="1">
    <citation type="journal article" date="2012" name="PLoS ONE">
        <title>Functional divergence in the genus oenococcus as predicted by genome sequencing of the newly-described species, Oenococcus kitaharae.</title>
        <authorList>
            <person name="Borneman A.R."/>
            <person name="McCarthy J.M."/>
            <person name="Chambers P.J."/>
            <person name="Bartowsky E.J."/>
        </authorList>
    </citation>
    <scope>NUCLEOTIDE SEQUENCE [LARGE SCALE GENOMIC DNA]</scope>
    <source>
        <strain evidence="21">DSM17330</strain>
    </source>
</reference>
<keyword evidence="6 15" id="KW-0436">Ligase</keyword>
<dbReference type="PANTHER" id="PTHR10947">
    <property type="entry name" value="PHENYLALANYL-TRNA SYNTHETASE BETA CHAIN AND LEUCINE-RICH REPEAT-CONTAINING PROTEIN 47"/>
    <property type="match status" value="1"/>
</dbReference>
<dbReference type="Gene3D" id="2.40.50.140">
    <property type="entry name" value="Nucleic acid-binding proteins"/>
    <property type="match status" value="1"/>
</dbReference>
<keyword evidence="5 16" id="KW-0820">tRNA-binding</keyword>
<organism evidence="20 21">
    <name type="scientific">Oenococcus kitaharae DSM 17330</name>
    <dbReference type="NCBI Taxonomy" id="1045004"/>
    <lineage>
        <taxon>Bacteria</taxon>
        <taxon>Bacillati</taxon>
        <taxon>Bacillota</taxon>
        <taxon>Bacilli</taxon>
        <taxon>Lactobacillales</taxon>
        <taxon>Lactobacillaceae</taxon>
        <taxon>Oenococcus</taxon>
    </lineage>
</organism>
<evidence type="ECO:0000256" key="3">
    <source>
        <dbReference type="ARBA" id="ARBA00011209"/>
    </source>
</evidence>
<comment type="similarity">
    <text evidence="2 15">Belongs to the phenylalanyl-tRNA synthetase beta subunit family. Type 1 subfamily.</text>
</comment>
<dbReference type="InterPro" id="IPR045864">
    <property type="entry name" value="aa-tRNA-synth_II/BPL/LPL"/>
</dbReference>
<evidence type="ECO:0000256" key="14">
    <source>
        <dbReference type="ARBA" id="ARBA00049255"/>
    </source>
</evidence>
<dbReference type="CDD" id="cd02796">
    <property type="entry name" value="tRNA_bind_bactPheRS"/>
    <property type="match status" value="1"/>
</dbReference>
<keyword evidence="8 15" id="KW-0547">Nucleotide-binding</keyword>
<dbReference type="SUPFAM" id="SSF46955">
    <property type="entry name" value="Putative DNA-binding domain"/>
    <property type="match status" value="1"/>
</dbReference>
<evidence type="ECO:0000256" key="13">
    <source>
        <dbReference type="ARBA" id="ARBA00023146"/>
    </source>
</evidence>
<dbReference type="GO" id="GO:0009328">
    <property type="term" value="C:phenylalanine-tRNA ligase complex"/>
    <property type="evidence" value="ECO:0007669"/>
    <property type="project" value="TreeGrafter"/>
</dbReference>
<dbReference type="Gene3D" id="3.30.56.10">
    <property type="match status" value="2"/>
</dbReference>
<dbReference type="PROSITE" id="PS51483">
    <property type="entry name" value="B5"/>
    <property type="match status" value="1"/>
</dbReference>
<comment type="cofactor">
    <cofactor evidence="15">
        <name>Mg(2+)</name>
        <dbReference type="ChEBI" id="CHEBI:18420"/>
    </cofactor>
    <text evidence="15">Binds 2 magnesium ions per tetramer.</text>
</comment>
<keyword evidence="9 15" id="KW-0067">ATP-binding</keyword>
<dbReference type="CDD" id="cd00769">
    <property type="entry name" value="PheRS_beta_core"/>
    <property type="match status" value="1"/>
</dbReference>
<evidence type="ECO:0000256" key="16">
    <source>
        <dbReference type="PROSITE-ProRule" id="PRU00209"/>
    </source>
</evidence>
<dbReference type="InterPro" id="IPR005147">
    <property type="entry name" value="tRNA_synthase_B5-dom"/>
</dbReference>
<keyword evidence="21" id="KW-1185">Reference proteome</keyword>
<evidence type="ECO:0000313" key="21">
    <source>
        <dbReference type="Proteomes" id="UP000004959"/>
    </source>
</evidence>
<dbReference type="FunFam" id="3.30.930.10:FF:000022">
    <property type="entry name" value="Phenylalanine--tRNA ligase beta subunit"/>
    <property type="match status" value="1"/>
</dbReference>
<dbReference type="InterPro" id="IPR002547">
    <property type="entry name" value="tRNA-bd_dom"/>
</dbReference>
<evidence type="ECO:0000256" key="9">
    <source>
        <dbReference type="ARBA" id="ARBA00022840"/>
    </source>
</evidence>
<feature type="binding site" evidence="15">
    <location>
        <position position="476"/>
    </location>
    <ligand>
        <name>Mg(2+)</name>
        <dbReference type="ChEBI" id="CHEBI:18420"/>
        <note>shared with alpha subunit</note>
    </ligand>
</feature>
<evidence type="ECO:0000256" key="8">
    <source>
        <dbReference type="ARBA" id="ARBA00022741"/>
    </source>
</evidence>
<dbReference type="GO" id="GO:0140096">
    <property type="term" value="F:catalytic activity, acting on a protein"/>
    <property type="evidence" value="ECO:0007669"/>
    <property type="project" value="UniProtKB-ARBA"/>
</dbReference>
<protein>
    <recommendedName>
        <fullName evidence="15">Phenylalanine--tRNA ligase beta subunit</fullName>
        <ecNumber evidence="15">6.1.1.20</ecNumber>
    </recommendedName>
    <alternativeName>
        <fullName evidence="15">Phenylalanyl-tRNA synthetase beta subunit</fullName>
        <shortName evidence="15">PheRS</shortName>
    </alternativeName>
</protein>
<dbReference type="PANTHER" id="PTHR10947:SF0">
    <property type="entry name" value="PHENYLALANINE--TRNA LIGASE BETA SUBUNIT"/>
    <property type="match status" value="1"/>
</dbReference>
<proteinExistence type="inferred from homology"/>
<dbReference type="GO" id="GO:0000287">
    <property type="term" value="F:magnesium ion binding"/>
    <property type="evidence" value="ECO:0007669"/>
    <property type="project" value="UniProtKB-UniRule"/>
</dbReference>
<dbReference type="SUPFAM" id="SSF50249">
    <property type="entry name" value="Nucleic acid-binding proteins"/>
    <property type="match status" value="1"/>
</dbReference>
<dbReference type="Pfam" id="PF03483">
    <property type="entry name" value="B3_4"/>
    <property type="match status" value="1"/>
</dbReference>
<dbReference type="FunFam" id="3.50.40.10:FF:000001">
    <property type="entry name" value="Phenylalanine--tRNA ligase beta subunit"/>
    <property type="match status" value="1"/>
</dbReference>
<dbReference type="SMART" id="SM00874">
    <property type="entry name" value="B5"/>
    <property type="match status" value="1"/>
</dbReference>
<feature type="domain" description="FDX-ACB" evidence="18">
    <location>
        <begin position="717"/>
        <end position="810"/>
    </location>
</feature>
<dbReference type="AlphaFoldDB" id="G9WG32"/>
<evidence type="ECO:0000313" key="20">
    <source>
        <dbReference type="EMBL" id="EHN59610.1"/>
    </source>
</evidence>
<sequence length="810" mass="89996">MKISVNWIKEFMPDFPVNNEADAQKISDKLALTSTEVEDKGYQIPQSTGLVVGQVLEVRSIENSTHLKITIVNAGKKDYQVVTGAPNVAQGQLVVLALPGAHLPENKLIEATELDGQISQGMLVSLQEIGFDDAIAPKKHEAGIYVFPADSEVQPGDDAVKALGIDDLMIDTELTANRGDMLSIRGNLYEFSALFEKDFKKIDFDLQESDQTAASQISVSVDPTLANPYYLRIVNHVTVKESPLWLQRRLWNSGIRPINNLVDVTNYVMLLLGQPMHVFDLDQLHHHEIRVALSSDETITTLDGEKRQLKAGEDIVVYDGQDPQMLAGVMGGSQSEVTENTHNVVLESAVFDPVLIRKTARRFNLHSQASQRFERGIDVSNSHKALDYAAALIKDLAGGEIAQGVIEAQADIAKEKRIAISLSDINGYLGTQASLDDAADIWRRLSFAFEQEGENFLVTVPQRRPDITIKADLIEEFVRIYGYDKIPAHLPQAVNQKSGLTADQKLDRSIRGILLALGLTQAISYSLTTREFASQFTSQAHPLVKLAYPMSQEHAVMRQSVLATLIQAAAYNAARKISDIRLFETGDVFYGRPDNDPDQLPIEKQQIAAVISGQPAADWHHSNQGYDFYDIKGLLSTLLDKLNLKGKIHFQKSQSHTEMHPGQTADIYLDDQYLGFVGQINPQLASQYKLGRTFVFQLDNNLIHDRCQHGTDYRPLDKFPAIERDLSLLVDQNLQAADIVSIIAKNAGAYLRQVNLVDVYEGTELGQHKKSLSYRLQFVNPDATLTDEIVNAAMTRISTALFDQLQVTTR</sequence>
<feature type="binding site" evidence="15">
    <location>
        <position position="466"/>
    </location>
    <ligand>
        <name>Mg(2+)</name>
        <dbReference type="ChEBI" id="CHEBI:18420"/>
        <note>shared with alpha subunit</note>
    </ligand>
</feature>
<dbReference type="Pfam" id="PF01588">
    <property type="entry name" value="tRNA_bind"/>
    <property type="match status" value="1"/>
</dbReference>
<dbReference type="OrthoDB" id="9805455at2"/>
<evidence type="ECO:0000256" key="7">
    <source>
        <dbReference type="ARBA" id="ARBA00022723"/>
    </source>
</evidence>
<dbReference type="eggNOG" id="COG0072">
    <property type="taxonomic scope" value="Bacteria"/>
</dbReference>